<dbReference type="InterPro" id="IPR019585">
    <property type="entry name" value="Rpn7/CSN1"/>
</dbReference>
<dbReference type="GO" id="GO:0043161">
    <property type="term" value="P:proteasome-mediated ubiquitin-dependent protein catabolic process"/>
    <property type="evidence" value="ECO:0007669"/>
    <property type="project" value="TreeGrafter"/>
</dbReference>
<reference evidence="2 3" key="1">
    <citation type="submission" date="2011-02" db="EMBL/GenBank/DDBJ databases">
        <title>The Genome Sequence of Sphaeroforma arctica JP610.</title>
        <authorList>
            <consortium name="The Broad Institute Genome Sequencing Platform"/>
            <person name="Russ C."/>
            <person name="Cuomo C."/>
            <person name="Young S.K."/>
            <person name="Zeng Q."/>
            <person name="Gargeya S."/>
            <person name="Alvarado L."/>
            <person name="Berlin A."/>
            <person name="Chapman S.B."/>
            <person name="Chen Z."/>
            <person name="Freedman E."/>
            <person name="Gellesch M."/>
            <person name="Goldberg J."/>
            <person name="Griggs A."/>
            <person name="Gujja S."/>
            <person name="Heilman E."/>
            <person name="Heiman D."/>
            <person name="Howarth C."/>
            <person name="Mehta T."/>
            <person name="Neiman D."/>
            <person name="Pearson M."/>
            <person name="Roberts A."/>
            <person name="Saif S."/>
            <person name="Shea T."/>
            <person name="Shenoy N."/>
            <person name="Sisk P."/>
            <person name="Stolte C."/>
            <person name="Sykes S."/>
            <person name="White J."/>
            <person name="Yandava C."/>
            <person name="Burger G."/>
            <person name="Gray M.W."/>
            <person name="Holland P.W.H."/>
            <person name="King N."/>
            <person name="Lang F.B.F."/>
            <person name="Roger A.J."/>
            <person name="Ruiz-Trillo I."/>
            <person name="Haas B."/>
            <person name="Nusbaum C."/>
            <person name="Birren B."/>
        </authorList>
    </citation>
    <scope>NUCLEOTIDE SEQUENCE [LARGE SCALE GENOMIC DNA]</scope>
    <source>
        <strain evidence="2 3">JP610</strain>
    </source>
</reference>
<sequence length="85" mass="9797">MIQANLAKAKTMIEEGGDWDRRNRLKVYEGLYFMFVRDFKQAVDLLLSTLSTFTASELMDYESYVSYTVICSVIALDRVDLAEKV</sequence>
<dbReference type="PANTHER" id="PTHR14145">
    <property type="entry name" value="26S PROTESOME SUBUNIT 6"/>
    <property type="match status" value="1"/>
</dbReference>
<dbReference type="OrthoDB" id="1452at2759"/>
<dbReference type="Proteomes" id="UP000054560">
    <property type="component" value="Unassembled WGS sequence"/>
</dbReference>
<organism evidence="2 3">
    <name type="scientific">Sphaeroforma arctica JP610</name>
    <dbReference type="NCBI Taxonomy" id="667725"/>
    <lineage>
        <taxon>Eukaryota</taxon>
        <taxon>Ichthyosporea</taxon>
        <taxon>Ichthyophonida</taxon>
        <taxon>Sphaeroforma</taxon>
    </lineage>
</organism>
<dbReference type="InterPro" id="IPR045135">
    <property type="entry name" value="Rpn7_N"/>
</dbReference>
<evidence type="ECO:0000259" key="1">
    <source>
        <dbReference type="Pfam" id="PF10602"/>
    </source>
</evidence>
<proteinExistence type="predicted"/>
<dbReference type="EMBL" id="KQ250548">
    <property type="protein sequence ID" value="KNC70658.1"/>
    <property type="molecule type" value="Genomic_DNA"/>
</dbReference>
<keyword evidence="3" id="KW-1185">Reference proteome</keyword>
<evidence type="ECO:0000313" key="3">
    <source>
        <dbReference type="Proteomes" id="UP000054560"/>
    </source>
</evidence>
<name>A0A0L0F3A6_9EUKA</name>
<gene>
    <name evidence="2" type="ORF">SARC_16812</name>
</gene>
<dbReference type="STRING" id="667725.A0A0L0F3A6"/>
<dbReference type="RefSeq" id="XP_014144560.1">
    <property type="nucleotide sequence ID" value="XM_014289085.1"/>
</dbReference>
<accession>A0A0L0F3A6</accession>
<feature type="non-terminal residue" evidence="2">
    <location>
        <position position="85"/>
    </location>
</feature>
<dbReference type="GeneID" id="25917316"/>
<dbReference type="PANTHER" id="PTHR14145:SF1">
    <property type="entry name" value="26S PROTEASOME NON-ATPASE REGULATORY SUBUNIT 6"/>
    <property type="match status" value="1"/>
</dbReference>
<dbReference type="Gene3D" id="1.25.40.570">
    <property type="match status" value="1"/>
</dbReference>
<dbReference type="eggNOG" id="KOG0687">
    <property type="taxonomic scope" value="Eukaryota"/>
</dbReference>
<protein>
    <recommendedName>
        <fullName evidence="1">26S proteasome regulatory subunit Rpn7 N-terminal domain-containing protein</fullName>
    </recommendedName>
</protein>
<feature type="domain" description="26S proteasome regulatory subunit Rpn7 N-terminal" evidence="1">
    <location>
        <begin position="2"/>
        <end position="84"/>
    </location>
</feature>
<evidence type="ECO:0000313" key="2">
    <source>
        <dbReference type="EMBL" id="KNC70658.1"/>
    </source>
</evidence>
<dbReference type="Pfam" id="PF10602">
    <property type="entry name" value="RPN7"/>
    <property type="match status" value="1"/>
</dbReference>
<dbReference type="AlphaFoldDB" id="A0A0L0F3A6"/>